<evidence type="ECO:0000313" key="3">
    <source>
        <dbReference type="Proteomes" id="UP000054498"/>
    </source>
</evidence>
<feature type="transmembrane region" description="Helical" evidence="1">
    <location>
        <begin position="230"/>
        <end position="252"/>
    </location>
</feature>
<dbReference type="InterPro" id="IPR029787">
    <property type="entry name" value="Nucleotide_cyclase"/>
</dbReference>
<dbReference type="Proteomes" id="UP000054498">
    <property type="component" value="Unassembled WGS sequence"/>
</dbReference>
<dbReference type="RefSeq" id="XP_013906093.1">
    <property type="nucleotide sequence ID" value="XM_014050639.1"/>
</dbReference>
<keyword evidence="3" id="KW-1185">Reference proteome</keyword>
<feature type="transmembrane region" description="Helical" evidence="1">
    <location>
        <begin position="345"/>
        <end position="363"/>
    </location>
</feature>
<accession>A0A0D2LL15</accession>
<evidence type="ECO:0000256" key="1">
    <source>
        <dbReference type="SAM" id="Phobius"/>
    </source>
</evidence>
<dbReference type="KEGG" id="mng:MNEG_0883"/>
<dbReference type="SUPFAM" id="SSF55073">
    <property type="entry name" value="Nucleotide cyclase"/>
    <property type="match status" value="1"/>
</dbReference>
<protein>
    <recommendedName>
        <fullName evidence="4">Guanylate cyclase domain-containing protein</fullName>
    </recommendedName>
</protein>
<reference evidence="2 3" key="1">
    <citation type="journal article" date="2013" name="BMC Genomics">
        <title>Reconstruction of the lipid metabolism for the microalga Monoraphidium neglectum from its genome sequence reveals characteristics suitable for biofuel production.</title>
        <authorList>
            <person name="Bogen C."/>
            <person name="Al-Dilaimi A."/>
            <person name="Albersmeier A."/>
            <person name="Wichmann J."/>
            <person name="Grundmann M."/>
            <person name="Rupp O."/>
            <person name="Lauersen K.J."/>
            <person name="Blifernez-Klassen O."/>
            <person name="Kalinowski J."/>
            <person name="Goesmann A."/>
            <person name="Mussgnug J.H."/>
            <person name="Kruse O."/>
        </authorList>
    </citation>
    <scope>NUCLEOTIDE SEQUENCE [LARGE SCALE GENOMIC DNA]</scope>
    <source>
        <strain evidence="2 3">SAG 48.87</strain>
    </source>
</reference>
<keyword evidence="1" id="KW-0812">Transmembrane</keyword>
<dbReference type="GeneID" id="25727001"/>
<keyword evidence="1" id="KW-0472">Membrane</keyword>
<dbReference type="EMBL" id="KK100298">
    <property type="protein sequence ID" value="KIZ07074.1"/>
    <property type="molecule type" value="Genomic_DNA"/>
</dbReference>
<name>A0A0D2LL15_9CHLO</name>
<feature type="transmembrane region" description="Helical" evidence="1">
    <location>
        <begin position="314"/>
        <end position="333"/>
    </location>
</feature>
<dbReference type="AlphaFoldDB" id="A0A0D2LL15"/>
<evidence type="ECO:0000313" key="2">
    <source>
        <dbReference type="EMBL" id="KIZ07074.1"/>
    </source>
</evidence>
<sequence>MLSLALRLMAAAGEVTLPNGERAALHLGICTGAASAAIIGSEGMAFIAAGPAVRAARGLADCGAPLALAESTWLELGPAARVGPGAAVGGGWRWVKRLGVAEADGGAPIDARLLLPGCDDGCCDCGVTAAATAAGCGVSARGAGAPPAVCDARGAKCSCRAWVLGCGFTDPDLEGEFAAWHDESMVTVDKVMLLPSLLNATAALAHHACSGRCGGPVGAGSVAAAQLLPWGYLSILGPATALLSLLLLDPLLRCGQTHWRVQGGRVVEATKFAIKLLALLLRSSMPAPAPARAVWLLGTLPSALTCKLRLQWQLLLSASALLLTTAAAAAGLLDPEGSSKGGAGALGGALAAAVLHCGIVYAWDARLRAAFLNARRGSCDLKAKHA</sequence>
<organism evidence="2 3">
    <name type="scientific">Monoraphidium neglectum</name>
    <dbReference type="NCBI Taxonomy" id="145388"/>
    <lineage>
        <taxon>Eukaryota</taxon>
        <taxon>Viridiplantae</taxon>
        <taxon>Chlorophyta</taxon>
        <taxon>core chlorophytes</taxon>
        <taxon>Chlorophyceae</taxon>
        <taxon>CS clade</taxon>
        <taxon>Sphaeropleales</taxon>
        <taxon>Selenastraceae</taxon>
        <taxon>Monoraphidium</taxon>
    </lineage>
</organism>
<proteinExistence type="predicted"/>
<keyword evidence="1" id="KW-1133">Transmembrane helix</keyword>
<gene>
    <name evidence="2" type="ORF">MNEG_0883</name>
</gene>
<evidence type="ECO:0008006" key="4">
    <source>
        <dbReference type="Google" id="ProtNLM"/>
    </source>
</evidence>